<keyword evidence="3" id="KW-1185">Reference proteome</keyword>
<proteinExistence type="predicted"/>
<dbReference type="Proteomes" id="UP001596434">
    <property type="component" value="Unassembled WGS sequence"/>
</dbReference>
<dbReference type="AlphaFoldDB" id="A0ABD5ZXG3"/>
<evidence type="ECO:0000256" key="1">
    <source>
        <dbReference type="SAM" id="Phobius"/>
    </source>
</evidence>
<accession>A0ABD5ZXG3</accession>
<reference evidence="2 3" key="1">
    <citation type="journal article" date="2019" name="Int. J. Syst. Evol. Microbiol.">
        <title>The Global Catalogue of Microorganisms (GCM) 10K type strain sequencing project: providing services to taxonomists for standard genome sequencing and annotation.</title>
        <authorList>
            <consortium name="The Broad Institute Genomics Platform"/>
            <consortium name="The Broad Institute Genome Sequencing Center for Infectious Disease"/>
            <person name="Wu L."/>
            <person name="Ma J."/>
        </authorList>
    </citation>
    <scope>NUCLEOTIDE SEQUENCE [LARGE SCALE GENOMIC DNA]</scope>
    <source>
        <strain evidence="2 3">GX21</strain>
    </source>
</reference>
<gene>
    <name evidence="2" type="ORF">ACFQKE_08400</name>
</gene>
<sequence length="83" mass="9001">MPSDEPREDRIRAVVRDELRNADRSLLSTVLWTLLAAFAVLVGLQSIQLAAFTTSVAAGVGFALAGLVVVTSSLYLLYLLHWA</sequence>
<evidence type="ECO:0000313" key="3">
    <source>
        <dbReference type="Proteomes" id="UP001596434"/>
    </source>
</evidence>
<keyword evidence="1" id="KW-0472">Membrane</keyword>
<feature type="transmembrane region" description="Helical" evidence="1">
    <location>
        <begin position="56"/>
        <end position="80"/>
    </location>
</feature>
<dbReference type="RefSeq" id="WP_379703535.1">
    <property type="nucleotide sequence ID" value="NZ_JBHTAT010000001.1"/>
</dbReference>
<dbReference type="EMBL" id="JBHTAT010000001">
    <property type="protein sequence ID" value="MFC7255312.1"/>
    <property type="molecule type" value="Genomic_DNA"/>
</dbReference>
<protein>
    <submittedName>
        <fullName evidence="2">Uncharacterized protein</fullName>
    </submittedName>
</protein>
<feature type="transmembrane region" description="Helical" evidence="1">
    <location>
        <begin position="26"/>
        <end position="44"/>
    </location>
</feature>
<comment type="caution">
    <text evidence="2">The sequence shown here is derived from an EMBL/GenBank/DDBJ whole genome shotgun (WGS) entry which is preliminary data.</text>
</comment>
<name>A0ABD5ZXG3_9EURY</name>
<dbReference type="GeneID" id="96953664"/>
<organism evidence="2 3">
    <name type="scientific">Haloplanus litoreus</name>
    <dbReference type="NCBI Taxonomy" id="767515"/>
    <lineage>
        <taxon>Archaea</taxon>
        <taxon>Methanobacteriati</taxon>
        <taxon>Methanobacteriota</taxon>
        <taxon>Stenosarchaea group</taxon>
        <taxon>Halobacteria</taxon>
        <taxon>Halobacteriales</taxon>
        <taxon>Haloferacaceae</taxon>
        <taxon>Haloplanus</taxon>
    </lineage>
</organism>
<evidence type="ECO:0000313" key="2">
    <source>
        <dbReference type="EMBL" id="MFC7255312.1"/>
    </source>
</evidence>
<keyword evidence="1" id="KW-1133">Transmembrane helix</keyword>
<keyword evidence="1" id="KW-0812">Transmembrane</keyword>